<keyword evidence="2" id="KW-1185">Reference proteome</keyword>
<dbReference type="AlphaFoldDB" id="A0A1R2BLD2"/>
<comment type="caution">
    <text evidence="1">The sequence shown here is derived from an EMBL/GenBank/DDBJ whole genome shotgun (WGS) entry which is preliminary data.</text>
</comment>
<dbReference type="OrthoDB" id="321839at2759"/>
<gene>
    <name evidence="1" type="ORF">SteCoe_22814</name>
</gene>
<organism evidence="1 2">
    <name type="scientific">Stentor coeruleus</name>
    <dbReference type="NCBI Taxonomy" id="5963"/>
    <lineage>
        <taxon>Eukaryota</taxon>
        <taxon>Sar</taxon>
        <taxon>Alveolata</taxon>
        <taxon>Ciliophora</taxon>
        <taxon>Postciliodesmatophora</taxon>
        <taxon>Heterotrichea</taxon>
        <taxon>Heterotrichida</taxon>
        <taxon>Stentoridae</taxon>
        <taxon>Stentor</taxon>
    </lineage>
</organism>
<evidence type="ECO:0000313" key="1">
    <source>
        <dbReference type="EMBL" id="OMJ77566.1"/>
    </source>
</evidence>
<proteinExistence type="predicted"/>
<evidence type="ECO:0000313" key="2">
    <source>
        <dbReference type="Proteomes" id="UP000187209"/>
    </source>
</evidence>
<name>A0A1R2BLD2_9CILI</name>
<evidence type="ECO:0008006" key="3">
    <source>
        <dbReference type="Google" id="ProtNLM"/>
    </source>
</evidence>
<accession>A0A1R2BLD2</accession>
<protein>
    <recommendedName>
        <fullName evidence="3">Protein of centriole 5</fullName>
    </recommendedName>
</protein>
<dbReference type="Proteomes" id="UP000187209">
    <property type="component" value="Unassembled WGS sequence"/>
</dbReference>
<sequence>MSSKDLLVKNLSSQFQGFIEAAQDTMSNVFSVQAKEFEIYFDNEKKKFTQAIGLKDKEINDLMMILRHLTGIKKLRTEHLHTVFARNENKRKLQQALYAWISYYSKKKRARKMNVYVLNFYKRNSLRRDFKNWKKVTQIIHREKFAKLSAEKIQKEIEIATSQVNEECDTMRKMICELTEDLRNETLAKVQLKHKFEQALYRGISALNIESSAVQRENDFHSTSFSENNKIKYATPGKINLFK</sequence>
<reference evidence="1 2" key="1">
    <citation type="submission" date="2016-11" db="EMBL/GenBank/DDBJ databases">
        <title>The macronuclear genome of Stentor coeruleus: a giant cell with tiny introns.</title>
        <authorList>
            <person name="Slabodnick M."/>
            <person name="Ruby J.G."/>
            <person name="Reiff S.B."/>
            <person name="Swart E.C."/>
            <person name="Gosai S."/>
            <person name="Prabakaran S."/>
            <person name="Witkowska E."/>
            <person name="Larue G.E."/>
            <person name="Fisher S."/>
            <person name="Freeman R.M."/>
            <person name="Gunawardena J."/>
            <person name="Chu W."/>
            <person name="Stover N.A."/>
            <person name="Gregory B.D."/>
            <person name="Nowacki M."/>
            <person name="Derisi J."/>
            <person name="Roy S.W."/>
            <person name="Marshall W.F."/>
            <person name="Sood P."/>
        </authorList>
    </citation>
    <scope>NUCLEOTIDE SEQUENCE [LARGE SCALE GENOMIC DNA]</scope>
    <source>
        <strain evidence="1">WM001</strain>
    </source>
</reference>
<dbReference type="EMBL" id="MPUH01000568">
    <property type="protein sequence ID" value="OMJ77566.1"/>
    <property type="molecule type" value="Genomic_DNA"/>
</dbReference>